<dbReference type="Gene3D" id="1.10.20.10">
    <property type="entry name" value="Histone, subunit A"/>
    <property type="match status" value="1"/>
</dbReference>
<evidence type="ECO:0000313" key="4">
    <source>
        <dbReference type="EMBL" id="PWA99190.1"/>
    </source>
</evidence>
<dbReference type="Proteomes" id="UP000245207">
    <property type="component" value="Unassembled WGS sequence"/>
</dbReference>
<dbReference type="PANTHER" id="PTHR11426">
    <property type="entry name" value="HISTONE H3"/>
    <property type="match status" value="1"/>
</dbReference>
<dbReference type="EMBL" id="PKPP01000030">
    <property type="protein sequence ID" value="PWA99190.1"/>
    <property type="molecule type" value="Genomic_DNA"/>
</dbReference>
<sequence>MAKGKHRLVREIAQDFKTDLRFQSSTIAVLQEASKAYLVGCLRILISVPFMRNVLPSCPKICSWLGELARRIRGERVKCKEVSKLDFMTVPTTTESNQGLASTSYYTIYLNQSAYPSITSYICDATRSNRYNTFETSQKSEPKDATVGGLHEQSHSFGVRKTVVCNQLSHGFHQFEVILLQN</sequence>
<evidence type="ECO:0000256" key="1">
    <source>
        <dbReference type="ARBA" id="ARBA00010343"/>
    </source>
</evidence>
<dbReference type="InterPro" id="IPR000164">
    <property type="entry name" value="Histone_H3/CENP-A"/>
</dbReference>
<protein>
    <submittedName>
        <fullName evidence="4">Donson</fullName>
    </submittedName>
</protein>
<dbReference type="GO" id="GO:0000786">
    <property type="term" value="C:nucleosome"/>
    <property type="evidence" value="ECO:0007669"/>
    <property type="project" value="InterPro"/>
</dbReference>
<comment type="caution">
    <text evidence="4">The sequence shown here is derived from an EMBL/GenBank/DDBJ whole genome shotgun (WGS) entry which is preliminary data.</text>
</comment>
<dbReference type="GO" id="GO:0030527">
    <property type="term" value="F:structural constituent of chromatin"/>
    <property type="evidence" value="ECO:0007669"/>
    <property type="project" value="InterPro"/>
</dbReference>
<gene>
    <name evidence="4" type="ORF">CTI12_AA011050</name>
</gene>
<evidence type="ECO:0000256" key="2">
    <source>
        <dbReference type="ARBA" id="ARBA00022990"/>
    </source>
</evidence>
<dbReference type="SMART" id="SM00428">
    <property type="entry name" value="H3"/>
    <property type="match status" value="1"/>
</dbReference>
<dbReference type="GO" id="GO:0003677">
    <property type="term" value="F:DNA binding"/>
    <property type="evidence" value="ECO:0007669"/>
    <property type="project" value="InterPro"/>
</dbReference>
<comment type="similarity">
    <text evidence="1">Belongs to the histone H3 family.</text>
</comment>
<keyword evidence="2" id="KW-0007">Acetylation</keyword>
<dbReference type="STRING" id="35608.A0A2U1QMF7"/>
<name>A0A2U1QMF7_ARTAN</name>
<dbReference type="Pfam" id="PF00125">
    <property type="entry name" value="Histone"/>
    <property type="match status" value="1"/>
</dbReference>
<dbReference type="SUPFAM" id="SSF47113">
    <property type="entry name" value="Histone-fold"/>
    <property type="match status" value="1"/>
</dbReference>
<feature type="domain" description="Core Histone H2A/H2B/H3" evidence="3">
    <location>
        <begin position="7"/>
        <end position="40"/>
    </location>
</feature>
<accession>A0A2U1QMF7</accession>
<proteinExistence type="inferred from homology"/>
<keyword evidence="5" id="KW-1185">Reference proteome</keyword>
<dbReference type="InterPro" id="IPR009072">
    <property type="entry name" value="Histone-fold"/>
</dbReference>
<reference evidence="4 5" key="1">
    <citation type="journal article" date="2018" name="Mol. Plant">
        <title>The genome of Artemisia annua provides insight into the evolution of Asteraceae family and artemisinin biosynthesis.</title>
        <authorList>
            <person name="Shen Q."/>
            <person name="Zhang L."/>
            <person name="Liao Z."/>
            <person name="Wang S."/>
            <person name="Yan T."/>
            <person name="Shi P."/>
            <person name="Liu M."/>
            <person name="Fu X."/>
            <person name="Pan Q."/>
            <person name="Wang Y."/>
            <person name="Lv Z."/>
            <person name="Lu X."/>
            <person name="Zhang F."/>
            <person name="Jiang W."/>
            <person name="Ma Y."/>
            <person name="Chen M."/>
            <person name="Hao X."/>
            <person name="Li L."/>
            <person name="Tang Y."/>
            <person name="Lv G."/>
            <person name="Zhou Y."/>
            <person name="Sun X."/>
            <person name="Brodelius P.E."/>
            <person name="Rose J.K.C."/>
            <person name="Tang K."/>
        </authorList>
    </citation>
    <scope>NUCLEOTIDE SEQUENCE [LARGE SCALE GENOMIC DNA]</scope>
    <source>
        <strain evidence="5">cv. Huhao1</strain>
        <tissue evidence="4">Leaf</tissue>
    </source>
</reference>
<dbReference type="InterPro" id="IPR007125">
    <property type="entry name" value="H2A/H2B/H3"/>
</dbReference>
<organism evidence="4 5">
    <name type="scientific">Artemisia annua</name>
    <name type="common">Sweet wormwood</name>
    <dbReference type="NCBI Taxonomy" id="35608"/>
    <lineage>
        <taxon>Eukaryota</taxon>
        <taxon>Viridiplantae</taxon>
        <taxon>Streptophyta</taxon>
        <taxon>Embryophyta</taxon>
        <taxon>Tracheophyta</taxon>
        <taxon>Spermatophyta</taxon>
        <taxon>Magnoliopsida</taxon>
        <taxon>eudicotyledons</taxon>
        <taxon>Gunneridae</taxon>
        <taxon>Pentapetalae</taxon>
        <taxon>asterids</taxon>
        <taxon>campanulids</taxon>
        <taxon>Asterales</taxon>
        <taxon>Asteraceae</taxon>
        <taxon>Asteroideae</taxon>
        <taxon>Anthemideae</taxon>
        <taxon>Artemisiinae</taxon>
        <taxon>Artemisia</taxon>
    </lineage>
</organism>
<evidence type="ECO:0000313" key="5">
    <source>
        <dbReference type="Proteomes" id="UP000245207"/>
    </source>
</evidence>
<dbReference type="GO" id="GO:0046982">
    <property type="term" value="F:protein heterodimerization activity"/>
    <property type="evidence" value="ECO:0007669"/>
    <property type="project" value="InterPro"/>
</dbReference>
<dbReference type="AlphaFoldDB" id="A0A2U1QMF7"/>
<evidence type="ECO:0000259" key="3">
    <source>
        <dbReference type="Pfam" id="PF00125"/>
    </source>
</evidence>